<dbReference type="PANTHER" id="PTHR43751">
    <property type="entry name" value="SULFATASE"/>
    <property type="match status" value="1"/>
</dbReference>
<feature type="domain" description="Sulfatase N-terminal" evidence="1">
    <location>
        <begin position="4"/>
        <end position="334"/>
    </location>
</feature>
<dbReference type="EMBL" id="WSEM01000003">
    <property type="protein sequence ID" value="MVQ33260.1"/>
    <property type="molecule type" value="Genomic_DNA"/>
</dbReference>
<evidence type="ECO:0000259" key="1">
    <source>
        <dbReference type="Pfam" id="PF00884"/>
    </source>
</evidence>
<keyword evidence="3" id="KW-1185">Reference proteome</keyword>
<dbReference type="RefSeq" id="WP_157317441.1">
    <property type="nucleotide sequence ID" value="NZ_WSEM01000003.1"/>
</dbReference>
<organism evidence="2 3">
    <name type="scientific">Paenibacillus anseongense</name>
    <dbReference type="NCBI Taxonomy" id="2682845"/>
    <lineage>
        <taxon>Bacteria</taxon>
        <taxon>Bacillati</taxon>
        <taxon>Bacillota</taxon>
        <taxon>Bacilli</taxon>
        <taxon>Bacillales</taxon>
        <taxon>Paenibacillaceae</taxon>
        <taxon>Paenibacillus</taxon>
    </lineage>
</organism>
<reference evidence="2 3" key="1">
    <citation type="submission" date="2019-12" db="EMBL/GenBank/DDBJ databases">
        <authorList>
            <person name="Huq M.A."/>
        </authorList>
    </citation>
    <scope>NUCLEOTIDE SEQUENCE [LARGE SCALE GENOMIC DNA]</scope>
    <source>
        <strain evidence="2 3">MAH-34</strain>
    </source>
</reference>
<dbReference type="Proteomes" id="UP000467637">
    <property type="component" value="Unassembled WGS sequence"/>
</dbReference>
<dbReference type="InterPro" id="IPR017850">
    <property type="entry name" value="Alkaline_phosphatase_core_sf"/>
</dbReference>
<name>A0ABW9U254_9BACL</name>
<comment type="caution">
    <text evidence="2">The sequence shown here is derived from an EMBL/GenBank/DDBJ whole genome shotgun (WGS) entry which is preliminary data.</text>
</comment>
<proteinExistence type="predicted"/>
<dbReference type="Gene3D" id="3.40.720.10">
    <property type="entry name" value="Alkaline Phosphatase, subunit A"/>
    <property type="match status" value="1"/>
</dbReference>
<gene>
    <name evidence="2" type="ORF">GON05_01225</name>
</gene>
<dbReference type="Pfam" id="PF00884">
    <property type="entry name" value="Sulfatase"/>
    <property type="match status" value="1"/>
</dbReference>
<dbReference type="InterPro" id="IPR052701">
    <property type="entry name" value="GAG_Ulvan_Degrading_Sulfatases"/>
</dbReference>
<dbReference type="CDD" id="cd16148">
    <property type="entry name" value="sulfatase_like"/>
    <property type="match status" value="1"/>
</dbReference>
<sequence length="487" mass="55680">MRILLLDLDSTRPDHLGCYGYERNTSPNIDKIAEEGVRFSNYYTSDAPCFPSRTALMTGRFGIHNGVVGHGGTAADVRHEGEDRQFRSRLTSECFPALFRSAGMKTALISPFGERHSAWTFYAGFNEIHNTGKGGMESAEEVTPLVLNWIEQNAKQDDWFLYVNYWDPHTPYRAPEEFGNPFADDPLPAWITDEVLKEHTTRKVGPHSAREISMFDNKTNPKFPRHPGDFTDREGLRRVIDGYDCGIRHMDDHIGMLFLELERQGVMEDLVVIITADHGENIGELGIYGEHGTADQGTCRIPMIIRWPGMMKNHLDEGLHYHLDILPTIAELLGKSPAPSWDGTSYAAALQTGEACGRDYLVVSQCAHVCQRSVRFGDYLYMRTYHDGYHLFDKEMLFNLKEDPHEQHNLAQAERNLCKDAVYYLNEWHDEMMDSMEFDNDPLWTVMKEGGPYHAKGHLQGYISWLEQTGRAYAIPELKRRHPAEFK</sequence>
<accession>A0ABW9U254</accession>
<dbReference type="PANTHER" id="PTHR43751:SF3">
    <property type="entry name" value="SULFATASE N-TERMINAL DOMAIN-CONTAINING PROTEIN"/>
    <property type="match status" value="1"/>
</dbReference>
<dbReference type="SUPFAM" id="SSF53649">
    <property type="entry name" value="Alkaline phosphatase-like"/>
    <property type="match status" value="1"/>
</dbReference>
<dbReference type="InterPro" id="IPR000917">
    <property type="entry name" value="Sulfatase_N"/>
</dbReference>
<evidence type="ECO:0000313" key="2">
    <source>
        <dbReference type="EMBL" id="MVQ33260.1"/>
    </source>
</evidence>
<protein>
    <submittedName>
        <fullName evidence="2">Sulfatase-like hydrolase/transferase</fullName>
    </submittedName>
</protein>
<evidence type="ECO:0000313" key="3">
    <source>
        <dbReference type="Proteomes" id="UP000467637"/>
    </source>
</evidence>